<dbReference type="Pfam" id="PF00636">
    <property type="entry name" value="Ribonuclease_3"/>
    <property type="match status" value="1"/>
</dbReference>
<feature type="region of interest" description="Disordered" evidence="2">
    <location>
        <begin position="1"/>
        <end position="40"/>
    </location>
</feature>
<dbReference type="OrthoDB" id="2392202at2759"/>
<dbReference type="Gene3D" id="1.10.1520.10">
    <property type="entry name" value="Ribonuclease III domain"/>
    <property type="match status" value="1"/>
</dbReference>
<feature type="region of interest" description="Disordered" evidence="2">
    <location>
        <begin position="365"/>
        <end position="384"/>
    </location>
</feature>
<evidence type="ECO:0000259" key="3">
    <source>
        <dbReference type="PROSITE" id="PS50142"/>
    </source>
</evidence>
<feature type="domain" description="RNase III" evidence="3">
    <location>
        <begin position="154"/>
        <end position="301"/>
    </location>
</feature>
<dbReference type="PROSITE" id="PS50142">
    <property type="entry name" value="RNASE_3_2"/>
    <property type="match status" value="1"/>
</dbReference>
<gene>
    <name evidence="4" type="ORF">WICPIJ_009275</name>
</gene>
<evidence type="ECO:0000256" key="1">
    <source>
        <dbReference type="ARBA" id="ARBA00022801"/>
    </source>
</evidence>
<dbReference type="PANTHER" id="PTHR14950">
    <property type="entry name" value="DICER-RELATED"/>
    <property type="match status" value="1"/>
</dbReference>
<accession>A0A9P8PQL1</accession>
<name>A0A9P8PQL1_WICPI</name>
<dbReference type="CDD" id="cd00593">
    <property type="entry name" value="RIBOc"/>
    <property type="match status" value="1"/>
</dbReference>
<feature type="region of interest" description="Disordered" evidence="2">
    <location>
        <begin position="609"/>
        <end position="632"/>
    </location>
</feature>
<protein>
    <recommendedName>
        <fullName evidence="3">RNase III domain-containing protein</fullName>
    </recommendedName>
</protein>
<dbReference type="GO" id="GO:0004525">
    <property type="term" value="F:ribonuclease III activity"/>
    <property type="evidence" value="ECO:0007669"/>
    <property type="project" value="InterPro"/>
</dbReference>
<dbReference type="GO" id="GO:0006396">
    <property type="term" value="P:RNA processing"/>
    <property type="evidence" value="ECO:0007669"/>
    <property type="project" value="InterPro"/>
</dbReference>
<dbReference type="Proteomes" id="UP000774326">
    <property type="component" value="Unassembled WGS sequence"/>
</dbReference>
<dbReference type="EMBL" id="JAEUBG010005348">
    <property type="protein sequence ID" value="KAH3675822.1"/>
    <property type="molecule type" value="Genomic_DNA"/>
</dbReference>
<dbReference type="InterPro" id="IPR000999">
    <property type="entry name" value="RNase_III_dom"/>
</dbReference>
<dbReference type="AlphaFoldDB" id="A0A9P8PQL1"/>
<sequence length="732" mass="82368">MNSSLSHPKPGCQDWPPPSSPKHSRKHHGQNSAATDPEASTSDLLKNNFREMVAINFRPTPALPFASLGVYYNPRLRFRMNWRFFTDPIHVFFKFYELESRRLGAISSSMQQIYSLHARSSDPTDDQYDDLNVMELPIEQISKPKLPAMSAYTVTSLNKNILPLIKTPSILEKVFIHSSVHTSNVFTSTEKKPNAQALFSLKKANERLEFIGDTYLNFMITVTIISRLPQATEGQLSELRSSLIKNRNLAKWTVKCGLDVEFLNYVQGIYHGKVMIKDTEMWKVYGDLFEAYIGGLLEDLPYENFINVFKWLDWLSYANIVDFAEQKGLEFVEIRNDHSIDKVFPKMGEVIKLLEKFEVTDDTESSKVSTSDVEGAGNDSDLSDSSRIQNECNCTAQYKRDSTNKDLKRGKLLQRILIKLNIRISIEELPSNSCCSLCGRAAVATLPLIGSDIQEVQVRTIGYGNSKTESFTFARSHLLKVPEIQARMKMLGIDVDKPETLNVSQPEPTPKCCAQQSLSLTASEIKKLKSDWTALLTSSHLGVKLTQKGTTTCCGKMLLEVEVMGMGYLLTAYGTGRADAYLNCIKATLADSNLVAELSIMNSNKLKPHEPQAEQSYLPPSPPQTRAISPSTPSTLNECCTQEIEHYTNSEAKLFTEPWNKIISNSRIGIKVEETEKKLCCGKTLVTMSISGSKYSFQVYSNDRKQGKFGCIKKALNDKKFIKVLKNWYAIK</sequence>
<evidence type="ECO:0000313" key="4">
    <source>
        <dbReference type="EMBL" id="KAH3675822.1"/>
    </source>
</evidence>
<comment type="caution">
    <text evidence="4">The sequence shown here is derived from an EMBL/GenBank/DDBJ whole genome shotgun (WGS) entry which is preliminary data.</text>
</comment>
<dbReference type="SUPFAM" id="SSF69065">
    <property type="entry name" value="RNase III domain-like"/>
    <property type="match status" value="1"/>
</dbReference>
<keyword evidence="1" id="KW-0378">Hydrolase</keyword>
<dbReference type="PANTHER" id="PTHR14950:SF37">
    <property type="entry name" value="ENDORIBONUCLEASE DICER"/>
    <property type="match status" value="1"/>
</dbReference>
<reference evidence="4" key="2">
    <citation type="submission" date="2021-01" db="EMBL/GenBank/DDBJ databases">
        <authorList>
            <person name="Schikora-Tamarit M.A."/>
        </authorList>
    </citation>
    <scope>NUCLEOTIDE SEQUENCE</scope>
    <source>
        <strain evidence="4">CBS2887</strain>
    </source>
</reference>
<keyword evidence="5" id="KW-1185">Reference proteome</keyword>
<organism evidence="4 5">
    <name type="scientific">Wickerhamomyces pijperi</name>
    <name type="common">Yeast</name>
    <name type="synonym">Pichia pijperi</name>
    <dbReference type="NCBI Taxonomy" id="599730"/>
    <lineage>
        <taxon>Eukaryota</taxon>
        <taxon>Fungi</taxon>
        <taxon>Dikarya</taxon>
        <taxon>Ascomycota</taxon>
        <taxon>Saccharomycotina</taxon>
        <taxon>Saccharomycetes</taxon>
        <taxon>Phaffomycetales</taxon>
        <taxon>Wickerhamomycetaceae</taxon>
        <taxon>Wickerhamomyces</taxon>
    </lineage>
</organism>
<dbReference type="SMART" id="SM00535">
    <property type="entry name" value="RIBOc"/>
    <property type="match status" value="1"/>
</dbReference>
<evidence type="ECO:0000256" key="2">
    <source>
        <dbReference type="SAM" id="MobiDB-lite"/>
    </source>
</evidence>
<proteinExistence type="predicted"/>
<evidence type="ECO:0000313" key="5">
    <source>
        <dbReference type="Proteomes" id="UP000774326"/>
    </source>
</evidence>
<reference evidence="4" key="1">
    <citation type="journal article" date="2021" name="Open Biol.">
        <title>Shared evolutionary footprints suggest mitochondrial oxidative damage underlies multiple complex I losses in fungi.</title>
        <authorList>
            <person name="Schikora-Tamarit M.A."/>
            <person name="Marcet-Houben M."/>
            <person name="Nosek J."/>
            <person name="Gabaldon T."/>
        </authorList>
    </citation>
    <scope>NUCLEOTIDE SEQUENCE</scope>
    <source>
        <strain evidence="4">CBS2887</strain>
    </source>
</reference>
<dbReference type="InterPro" id="IPR036389">
    <property type="entry name" value="RNase_III_sf"/>
</dbReference>
<feature type="compositionally biased region" description="Polar residues" evidence="2">
    <location>
        <begin position="30"/>
        <end position="40"/>
    </location>
</feature>